<protein>
    <recommendedName>
        <fullName evidence="1">DUF4365 domain-containing protein</fullName>
    </recommendedName>
</protein>
<name>A0A4R1RH65_9FLAO</name>
<evidence type="ECO:0000259" key="1">
    <source>
        <dbReference type="Pfam" id="PF14280"/>
    </source>
</evidence>
<evidence type="ECO:0000313" key="3">
    <source>
        <dbReference type="Proteomes" id="UP000295455"/>
    </source>
</evidence>
<comment type="caution">
    <text evidence="2">The sequence shown here is derived from an EMBL/GenBank/DDBJ whole genome shotgun (WGS) entry which is preliminary data.</text>
</comment>
<dbReference type="Proteomes" id="UP000295455">
    <property type="component" value="Unassembled WGS sequence"/>
</dbReference>
<feature type="domain" description="DUF4365" evidence="1">
    <location>
        <begin position="24"/>
        <end position="156"/>
    </location>
</feature>
<proteinExistence type="predicted"/>
<sequence>MKYTNTELEEKANSLLNNVLLEVFAQNNKIIGKHPSKLSHEIGIDYFYEIRDRTTGESLNVVFNQNKGTEKINIIKGKSYPEAGNISFQLKLRHAKYFLNELNKPIFFTVCDLKLMKVYWYWIQLDNSIKERIEAQLKTNKRTLQIFIPITNELNLKNFDKFYMELEKSDRIQTHKFLKSKLSSDEEYDFKDLENPEINIIDKILKSIKKFDGLTIIPKHVISRMYPFKGTKNKTYFYNETLYTDNSEFYDLFEALERKNNTITVKKEFRDNISISNFENELKEIIDFLKSNLIQHFKWNGKGYKDRICIHALYDYSNTCDCERCNYNKLNFKYATDLLKNRKQNDTSIIKFRQAYTYYLLGDLKNAYLLYKEVIHETKNKDNSILNILCKYNLINLKNLIKNHYFESDRHQILIELKKINFVYDEILIEHNYYKHVFDWIKENQFINNSIWEIDRQFTEIQNHHRKDKNGGYFRGQQANNLKFEFLRVSFFIEYNLIIYDVFNEFQILVHKSLESMFALYNIYNPDSTKYDKFEFTFLYNWLMHGDSTKVNRLLLKYDINQIELNDELLVFNRFNDNLDNLILSIKRINENKENYLFRDKVKNIIQNFAYILSRIKMRKTKLNLLLKKYISLIVLLKDDYLVSLIKFETLFHYRSDINLTNTKNILKLLSEYELFDTHSYNKGFDYYLSIQNFEKKDNRLVNIFSKIGTSLNEETIENDFFSNFSKYQNVLEVPELKEEIIKVVKKAAIKRLEDNFDSKYYYRLSIYDI</sequence>
<dbReference type="OrthoDB" id="799739at2"/>
<evidence type="ECO:0000313" key="2">
    <source>
        <dbReference type="EMBL" id="TCL64942.1"/>
    </source>
</evidence>
<dbReference type="EMBL" id="SLUP01000006">
    <property type="protein sequence ID" value="TCL64942.1"/>
    <property type="molecule type" value="Genomic_DNA"/>
</dbReference>
<organism evidence="2 3">
    <name type="scientific">Mariniflexile fucanivorans</name>
    <dbReference type="NCBI Taxonomy" id="264023"/>
    <lineage>
        <taxon>Bacteria</taxon>
        <taxon>Pseudomonadati</taxon>
        <taxon>Bacteroidota</taxon>
        <taxon>Flavobacteriia</taxon>
        <taxon>Flavobacteriales</taxon>
        <taxon>Flavobacteriaceae</taxon>
        <taxon>Mariniflexile</taxon>
    </lineage>
</organism>
<dbReference type="RefSeq" id="WP_132218220.1">
    <property type="nucleotide sequence ID" value="NZ_OX156936.1"/>
</dbReference>
<reference evidence="2 3" key="1">
    <citation type="submission" date="2019-03" db="EMBL/GenBank/DDBJ databases">
        <title>Genomic Encyclopedia of Type Strains, Phase IV (KMG-IV): sequencing the most valuable type-strain genomes for metagenomic binning, comparative biology and taxonomic classification.</title>
        <authorList>
            <person name="Goeker M."/>
        </authorList>
    </citation>
    <scope>NUCLEOTIDE SEQUENCE [LARGE SCALE GENOMIC DNA]</scope>
    <source>
        <strain evidence="2 3">DSM 18792</strain>
    </source>
</reference>
<gene>
    <name evidence="2" type="ORF">EV196_106131</name>
</gene>
<keyword evidence="3" id="KW-1185">Reference proteome</keyword>
<accession>A0A4R1RH65</accession>
<dbReference type="AlphaFoldDB" id="A0A4R1RH65"/>
<dbReference type="InterPro" id="IPR025375">
    <property type="entry name" value="DUF4365"/>
</dbReference>
<dbReference type="Pfam" id="PF14280">
    <property type="entry name" value="DUF4365"/>
    <property type="match status" value="1"/>
</dbReference>